<name>A0A6M3M779_9ZZZZ</name>
<evidence type="ECO:0000313" key="2">
    <source>
        <dbReference type="EMBL" id="QJB04653.1"/>
    </source>
</evidence>
<organism evidence="1">
    <name type="scientific">viral metagenome</name>
    <dbReference type="NCBI Taxonomy" id="1070528"/>
    <lineage>
        <taxon>unclassified sequences</taxon>
        <taxon>metagenomes</taxon>
        <taxon>organismal metagenomes</taxon>
    </lineage>
</organism>
<evidence type="ECO:0000313" key="1">
    <source>
        <dbReference type="EMBL" id="QJB00719.1"/>
    </source>
</evidence>
<gene>
    <name evidence="1" type="ORF">MM171A00291_0027</name>
    <name evidence="2" type="ORF">MM171B00223_0030</name>
</gene>
<dbReference type="AlphaFoldDB" id="A0A6M3M779"/>
<protein>
    <submittedName>
        <fullName evidence="1">Uncharacterized protein</fullName>
    </submittedName>
</protein>
<reference evidence="1" key="1">
    <citation type="submission" date="2020-03" db="EMBL/GenBank/DDBJ databases">
        <title>The deep terrestrial virosphere.</title>
        <authorList>
            <person name="Holmfeldt K."/>
            <person name="Nilsson E."/>
            <person name="Simone D."/>
            <person name="Lopez-Fernandez M."/>
            <person name="Wu X."/>
            <person name="de Brujin I."/>
            <person name="Lundin D."/>
            <person name="Andersson A."/>
            <person name="Bertilsson S."/>
            <person name="Dopson M."/>
        </authorList>
    </citation>
    <scope>NUCLEOTIDE SEQUENCE</scope>
    <source>
        <strain evidence="1">MM171A00291</strain>
        <strain evidence="2">MM171B00223</strain>
    </source>
</reference>
<dbReference type="EMBL" id="MT143887">
    <property type="protein sequence ID" value="QJB04653.1"/>
    <property type="molecule type" value="Genomic_DNA"/>
</dbReference>
<proteinExistence type="predicted"/>
<dbReference type="EMBL" id="MT143699">
    <property type="protein sequence ID" value="QJB00719.1"/>
    <property type="molecule type" value="Genomic_DNA"/>
</dbReference>
<accession>A0A6M3M779</accession>
<sequence length="49" mass="5805">MKKKYICTLSIKSPAICFFRLWNNNKTNPINYCISCETCPYKKLKKPCK</sequence>